<dbReference type="AlphaFoldDB" id="A0A0F7S386"/>
<dbReference type="Proteomes" id="UP000242770">
    <property type="component" value="Unassembled WGS sequence"/>
</dbReference>
<keyword evidence="2" id="KW-1185">Reference proteome</keyword>
<gene>
    <name evidence="1" type="primary">SSCI30000.1</name>
</gene>
<sequence>MLSATTPLDTLLAIRLPYLWTSQSDSGYDAIPFRTLMLGCFNSSSYYLNRSLQFSGSIRNAFTISASSQKSFIFFLILGDST</sequence>
<organism evidence="1 2">
    <name type="scientific">Sporisorium scitamineum</name>
    <dbReference type="NCBI Taxonomy" id="49012"/>
    <lineage>
        <taxon>Eukaryota</taxon>
        <taxon>Fungi</taxon>
        <taxon>Dikarya</taxon>
        <taxon>Basidiomycota</taxon>
        <taxon>Ustilaginomycotina</taxon>
        <taxon>Ustilaginomycetes</taxon>
        <taxon>Ustilaginales</taxon>
        <taxon>Ustilaginaceae</taxon>
        <taxon>Sporisorium</taxon>
    </lineage>
</organism>
<protein>
    <submittedName>
        <fullName evidence="1">Uncharacterized protein</fullName>
    </submittedName>
</protein>
<accession>A0A0F7S386</accession>
<name>A0A0F7S386_9BASI</name>
<evidence type="ECO:0000313" key="2">
    <source>
        <dbReference type="Proteomes" id="UP000242770"/>
    </source>
</evidence>
<proteinExistence type="predicted"/>
<reference evidence="2" key="1">
    <citation type="submission" date="2014-06" db="EMBL/GenBank/DDBJ databases">
        <authorList>
            <person name="Berkman P.J."/>
        </authorList>
    </citation>
    <scope>NUCLEOTIDE SEQUENCE [LARGE SCALE GENOMIC DNA]</scope>
</reference>
<evidence type="ECO:0000313" key="1">
    <source>
        <dbReference type="EMBL" id="CDW97382.1"/>
    </source>
</evidence>
<dbReference type="EMBL" id="CCFA01001622">
    <property type="protein sequence ID" value="CDW97382.1"/>
    <property type="molecule type" value="Genomic_DNA"/>
</dbReference>